<protein>
    <submittedName>
        <fullName evidence="1">Uncharacterized protein</fullName>
    </submittedName>
</protein>
<name>A0A160VEK9_9ZZZZ</name>
<gene>
    <name evidence="1" type="ORF">MGWOODY_Mmi2503</name>
</gene>
<reference evidence="1" key="1">
    <citation type="submission" date="2015-10" db="EMBL/GenBank/DDBJ databases">
        <authorList>
            <person name="Gilbert D.G."/>
        </authorList>
    </citation>
    <scope>NUCLEOTIDE SEQUENCE</scope>
</reference>
<dbReference type="AlphaFoldDB" id="A0A160VEK9"/>
<proteinExistence type="predicted"/>
<evidence type="ECO:0000313" key="1">
    <source>
        <dbReference type="EMBL" id="CUV08692.1"/>
    </source>
</evidence>
<dbReference type="EMBL" id="FAXC01000111">
    <property type="protein sequence ID" value="CUV08692.1"/>
    <property type="molecule type" value="Genomic_DNA"/>
</dbReference>
<accession>A0A160VEK9</accession>
<organism evidence="1">
    <name type="scientific">hydrothermal vent metagenome</name>
    <dbReference type="NCBI Taxonomy" id="652676"/>
    <lineage>
        <taxon>unclassified sequences</taxon>
        <taxon>metagenomes</taxon>
        <taxon>ecological metagenomes</taxon>
    </lineage>
</organism>
<sequence>MIESAPIQAASLTMPSMVISPILLDVYIVGRGKLLKSISVSPAETKDKINMYNGKYRGFKRMLYGYKKLMDGYVANKKPPQAGVLN</sequence>